<dbReference type="InterPro" id="IPR052703">
    <property type="entry name" value="Aromatic_CoA_ox/epox"/>
</dbReference>
<dbReference type="RefSeq" id="WP_130648878.1">
    <property type="nucleotide sequence ID" value="NZ_BMHA01000015.1"/>
</dbReference>
<proteinExistence type="predicted"/>
<dbReference type="GO" id="GO:0097266">
    <property type="term" value="F:phenylacetyl-CoA 1,2-epoxidase activity"/>
    <property type="evidence" value="ECO:0007669"/>
    <property type="project" value="InterPro"/>
</dbReference>
<sequence length="315" mass="36218">MVAATQTTDEQRTEEFLAHLHAGGKVEATDWMPETYRQLNLKFIEMHANSEIMGALPEREWIARAPSLRRKRSLAAKVQDEVGHAHLIYRVAETLGKPRQQMYDDLIAGRGKFHNVFHYPTHSWGDVACIGFLVDGAAIVTQRALLETSYLPYVRVMRRVVAEESLHYRHGEDIMLAMASGTDEQFAMLQEAVNRWWEPIMHFFGTDVAAEDDPMIHWGVKSRTNEQSRQEWINTYVPKMWDMGIETPDPALRYDADTKAWSYTEPDWDKLKQIVKGEPTPATASRLYWRQALARDHEWVRQIVTGDRAPVVAAA</sequence>
<dbReference type="PANTHER" id="PTHR30458:SF2">
    <property type="entry name" value="1,2-PHENYLACETYL-COA EPOXIDASE, SUBUNIT A"/>
    <property type="match status" value="1"/>
</dbReference>
<dbReference type="PANTHER" id="PTHR30458">
    <property type="entry name" value="PHENYLACETIC ACID DEGRADATION PROTEIN PAA"/>
    <property type="match status" value="1"/>
</dbReference>
<dbReference type="InterPro" id="IPR012347">
    <property type="entry name" value="Ferritin-like"/>
</dbReference>
<reference evidence="1" key="2">
    <citation type="submission" date="2020-09" db="EMBL/GenBank/DDBJ databases">
        <authorList>
            <person name="Sun Q."/>
            <person name="Zhou Y."/>
        </authorList>
    </citation>
    <scope>NUCLEOTIDE SEQUENCE</scope>
    <source>
        <strain evidence="1">CGMCC 1.14988</strain>
    </source>
</reference>
<dbReference type="EMBL" id="BMHA01000015">
    <property type="protein sequence ID" value="GGI09467.1"/>
    <property type="molecule type" value="Genomic_DNA"/>
</dbReference>
<keyword evidence="2" id="KW-1185">Reference proteome</keyword>
<dbReference type="InterPro" id="IPR007814">
    <property type="entry name" value="PaaA_PaaC"/>
</dbReference>
<dbReference type="InterPro" id="IPR009078">
    <property type="entry name" value="Ferritin-like_SF"/>
</dbReference>
<gene>
    <name evidence="1" type="primary">paaA</name>
    <name evidence="1" type="ORF">GCM10011354_34220</name>
</gene>
<dbReference type="GO" id="GO:0010124">
    <property type="term" value="P:phenylacetate catabolic process"/>
    <property type="evidence" value="ECO:0007669"/>
    <property type="project" value="InterPro"/>
</dbReference>
<organism evidence="1 2">
    <name type="scientific">Egicoccus halophilus</name>
    <dbReference type="NCBI Taxonomy" id="1670830"/>
    <lineage>
        <taxon>Bacteria</taxon>
        <taxon>Bacillati</taxon>
        <taxon>Actinomycetota</taxon>
        <taxon>Nitriliruptoria</taxon>
        <taxon>Egicoccales</taxon>
        <taxon>Egicoccaceae</taxon>
        <taxon>Egicoccus</taxon>
    </lineage>
</organism>
<dbReference type="OrthoDB" id="5292502at2"/>
<dbReference type="NCBIfam" id="TIGR02156">
    <property type="entry name" value="PA_CoA_Oxy1"/>
    <property type="match status" value="1"/>
</dbReference>
<dbReference type="GO" id="GO:0005829">
    <property type="term" value="C:cytosol"/>
    <property type="evidence" value="ECO:0007669"/>
    <property type="project" value="TreeGrafter"/>
</dbReference>
<name>A0A8J3EZ90_9ACTN</name>
<dbReference type="Proteomes" id="UP000650511">
    <property type="component" value="Unassembled WGS sequence"/>
</dbReference>
<dbReference type="Pfam" id="PF05138">
    <property type="entry name" value="PaaA_PaaC"/>
    <property type="match status" value="1"/>
</dbReference>
<dbReference type="InterPro" id="IPR011881">
    <property type="entry name" value="PaaA"/>
</dbReference>
<evidence type="ECO:0000313" key="2">
    <source>
        <dbReference type="Proteomes" id="UP000650511"/>
    </source>
</evidence>
<evidence type="ECO:0000313" key="1">
    <source>
        <dbReference type="EMBL" id="GGI09467.1"/>
    </source>
</evidence>
<dbReference type="AlphaFoldDB" id="A0A8J3EZ90"/>
<protein>
    <submittedName>
        <fullName evidence="1">Phenylacetate-CoA oxygenase subunit PaaA</fullName>
    </submittedName>
</protein>
<comment type="caution">
    <text evidence="1">The sequence shown here is derived from an EMBL/GenBank/DDBJ whole genome shotgun (WGS) entry which is preliminary data.</text>
</comment>
<reference evidence="1" key="1">
    <citation type="journal article" date="2014" name="Int. J. Syst. Evol. Microbiol.">
        <title>Complete genome sequence of Corynebacterium casei LMG S-19264T (=DSM 44701T), isolated from a smear-ripened cheese.</title>
        <authorList>
            <consortium name="US DOE Joint Genome Institute (JGI-PGF)"/>
            <person name="Walter F."/>
            <person name="Albersmeier A."/>
            <person name="Kalinowski J."/>
            <person name="Ruckert C."/>
        </authorList>
    </citation>
    <scope>NUCLEOTIDE SEQUENCE</scope>
    <source>
        <strain evidence="1">CGMCC 1.14988</strain>
    </source>
</reference>
<accession>A0A8J3EZ90</accession>
<dbReference type="Gene3D" id="1.20.1260.10">
    <property type="match status" value="1"/>
</dbReference>
<dbReference type="SUPFAM" id="SSF47240">
    <property type="entry name" value="Ferritin-like"/>
    <property type="match status" value="1"/>
</dbReference>